<dbReference type="EMBL" id="DACSUM010000015">
    <property type="protein sequence ID" value="HAT3581966.1"/>
    <property type="molecule type" value="Genomic_DNA"/>
</dbReference>
<dbReference type="InterPro" id="IPR006291">
    <property type="entry name" value="CusR-like"/>
</dbReference>
<accession>A0A9P3WGC3</accession>
<dbReference type="InterPro" id="IPR011006">
    <property type="entry name" value="CheY-like_superfamily"/>
</dbReference>
<dbReference type="SUPFAM" id="SSF52172">
    <property type="entry name" value="CheY-like"/>
    <property type="match status" value="1"/>
</dbReference>
<keyword evidence="1 6" id="KW-0597">Phosphoprotein</keyword>
<feature type="modified residue" description="4-aspartylphosphate" evidence="6">
    <location>
        <position position="51"/>
    </location>
</feature>
<evidence type="ECO:0000256" key="4">
    <source>
        <dbReference type="ARBA" id="ARBA00023125"/>
    </source>
</evidence>
<dbReference type="Proteomes" id="UP000867740">
    <property type="component" value="Unassembled WGS sequence"/>
</dbReference>
<dbReference type="PROSITE" id="PS50110">
    <property type="entry name" value="RESPONSE_REGULATORY"/>
    <property type="match status" value="1"/>
</dbReference>
<dbReference type="AlphaFoldDB" id="A0A9P3WGC3"/>
<comment type="caution">
    <text evidence="10">The sequence shown here is derived from an EMBL/GenBank/DDBJ whole genome shotgun (WGS) entry which is preliminary data.</text>
</comment>
<evidence type="ECO:0000313" key="10">
    <source>
        <dbReference type="EMBL" id="HAT3581966.1"/>
    </source>
</evidence>
<dbReference type="GO" id="GO:0000976">
    <property type="term" value="F:transcription cis-regulatory region binding"/>
    <property type="evidence" value="ECO:0007669"/>
    <property type="project" value="TreeGrafter"/>
</dbReference>
<dbReference type="FunFam" id="3.40.50.2300:FF:000001">
    <property type="entry name" value="DNA-binding response regulator PhoB"/>
    <property type="match status" value="1"/>
</dbReference>
<dbReference type="Pfam" id="PF00072">
    <property type="entry name" value="Response_reg"/>
    <property type="match status" value="1"/>
</dbReference>
<dbReference type="InterPro" id="IPR039420">
    <property type="entry name" value="WalR-like"/>
</dbReference>
<dbReference type="GO" id="GO:0006355">
    <property type="term" value="P:regulation of DNA-templated transcription"/>
    <property type="evidence" value="ECO:0007669"/>
    <property type="project" value="InterPro"/>
</dbReference>
<dbReference type="RefSeq" id="WP_047371412.1">
    <property type="nucleotide sequence ID" value="NZ_CABMNU010000005.1"/>
</dbReference>
<feature type="domain" description="Response regulatory" evidence="8">
    <location>
        <begin position="2"/>
        <end position="115"/>
    </location>
</feature>
<dbReference type="Gene3D" id="1.10.10.10">
    <property type="entry name" value="Winged helix-like DNA-binding domain superfamily/Winged helix DNA-binding domain"/>
    <property type="match status" value="1"/>
</dbReference>
<dbReference type="SMART" id="SM00862">
    <property type="entry name" value="Trans_reg_C"/>
    <property type="match status" value="1"/>
</dbReference>
<keyword evidence="2" id="KW-0902">Two-component regulatory system</keyword>
<gene>
    <name evidence="11" type="ORF">B2M27_06625</name>
    <name evidence="10" type="ORF">I8531_002270</name>
</gene>
<evidence type="ECO:0000313" key="12">
    <source>
        <dbReference type="Proteomes" id="UP000192521"/>
    </source>
</evidence>
<protein>
    <submittedName>
        <fullName evidence="11">DNA-binding response regulator</fullName>
    </submittedName>
    <submittedName>
        <fullName evidence="10">Heavy metal response regulator transcription factor</fullName>
    </submittedName>
</protein>
<dbReference type="InterPro" id="IPR036388">
    <property type="entry name" value="WH-like_DNA-bd_sf"/>
</dbReference>
<dbReference type="CDD" id="cd00383">
    <property type="entry name" value="trans_reg_C"/>
    <property type="match status" value="1"/>
</dbReference>
<dbReference type="GO" id="GO:0000156">
    <property type="term" value="F:phosphorelay response regulator activity"/>
    <property type="evidence" value="ECO:0007669"/>
    <property type="project" value="TreeGrafter"/>
</dbReference>
<dbReference type="Gene3D" id="6.10.250.690">
    <property type="match status" value="1"/>
</dbReference>
<reference evidence="10" key="3">
    <citation type="submission" date="2020-10" db="EMBL/GenBank/DDBJ databases">
        <authorList>
            <consortium name="NCBI Pathogen Detection Project"/>
        </authorList>
    </citation>
    <scope>NUCLEOTIDE SEQUENCE</scope>
    <source>
        <strain evidence="10">CAVp300</strain>
    </source>
</reference>
<dbReference type="PANTHER" id="PTHR48111:SF76">
    <property type="entry name" value="TWO-COMPONENT RESPONSE REGULATOR"/>
    <property type="match status" value="1"/>
</dbReference>
<feature type="DNA-binding region" description="OmpR/PhoB-type" evidence="7">
    <location>
        <begin position="125"/>
        <end position="223"/>
    </location>
</feature>
<keyword evidence="4 7" id="KW-0238">DNA-binding</keyword>
<evidence type="ECO:0000256" key="3">
    <source>
        <dbReference type="ARBA" id="ARBA00023015"/>
    </source>
</evidence>
<name>A0A9P3WGC3_KLUIN</name>
<feature type="domain" description="OmpR/PhoB-type" evidence="9">
    <location>
        <begin position="125"/>
        <end position="223"/>
    </location>
</feature>
<dbReference type="PANTHER" id="PTHR48111">
    <property type="entry name" value="REGULATOR OF RPOS"/>
    <property type="match status" value="1"/>
</dbReference>
<dbReference type="GO" id="GO:0005829">
    <property type="term" value="C:cytosol"/>
    <property type="evidence" value="ECO:0007669"/>
    <property type="project" value="TreeGrafter"/>
</dbReference>
<evidence type="ECO:0000313" key="11">
    <source>
        <dbReference type="EMBL" id="ORJ51115.1"/>
    </source>
</evidence>
<reference evidence="11 12" key="1">
    <citation type="submission" date="2017-02" db="EMBL/GenBank/DDBJ databases">
        <title>Draft genome sequence of a Kluyvera intermedia isolate from a patient with a pancreatic abscess.</title>
        <authorList>
            <person name="Thele R."/>
        </authorList>
    </citation>
    <scope>NUCLEOTIDE SEQUENCE [LARGE SCALE GENOMIC DNA]</scope>
    <source>
        <strain evidence="11 12">FOSA7093</strain>
    </source>
</reference>
<dbReference type="GO" id="GO:0032993">
    <property type="term" value="C:protein-DNA complex"/>
    <property type="evidence" value="ECO:0007669"/>
    <property type="project" value="TreeGrafter"/>
</dbReference>
<evidence type="ECO:0000256" key="7">
    <source>
        <dbReference type="PROSITE-ProRule" id="PRU01091"/>
    </source>
</evidence>
<evidence type="ECO:0000259" key="9">
    <source>
        <dbReference type="PROSITE" id="PS51755"/>
    </source>
</evidence>
<dbReference type="EMBL" id="MWPR01000007">
    <property type="protein sequence ID" value="ORJ51115.1"/>
    <property type="molecule type" value="Genomic_DNA"/>
</dbReference>
<dbReference type="InterPro" id="IPR001789">
    <property type="entry name" value="Sig_transdc_resp-reg_receiver"/>
</dbReference>
<dbReference type="PROSITE" id="PS51755">
    <property type="entry name" value="OMPR_PHOB"/>
    <property type="match status" value="1"/>
</dbReference>
<organism evidence="10 13">
    <name type="scientific">Kluyvera intermedia</name>
    <name type="common">Enterobacter intermedius</name>
    <dbReference type="NCBI Taxonomy" id="61648"/>
    <lineage>
        <taxon>Bacteria</taxon>
        <taxon>Pseudomonadati</taxon>
        <taxon>Pseudomonadota</taxon>
        <taxon>Gammaproteobacteria</taxon>
        <taxon>Enterobacterales</taxon>
        <taxon>Enterobacteriaceae</taxon>
        <taxon>Kluyvera</taxon>
    </lineage>
</organism>
<evidence type="ECO:0000256" key="5">
    <source>
        <dbReference type="ARBA" id="ARBA00023163"/>
    </source>
</evidence>
<evidence type="ECO:0000256" key="6">
    <source>
        <dbReference type="PROSITE-ProRule" id="PRU00169"/>
    </source>
</evidence>
<dbReference type="Pfam" id="PF00486">
    <property type="entry name" value="Trans_reg_C"/>
    <property type="match status" value="1"/>
</dbReference>
<evidence type="ECO:0000256" key="1">
    <source>
        <dbReference type="ARBA" id="ARBA00022553"/>
    </source>
</evidence>
<sequence length="230" mass="25703">MRLLLVEDEEKTSSYIYRALSELGFTVDVAANGTEGLHLAVEFDYEAIILDVMLPGLDGYSVLKGLRASKNTPVLMLSARGSVDERVKGLRQGADDYLPKPFSLIELVARIQALLRRRSSDGTDTTQLQIHDLHLDLLARRVSRAGDRLELTAKEFALLSLLARHKGEILSKMMIAEQVWDMNFDSDANVVEVAIKRLRAKVDAPYPVKLLHTVRGMGYVLETRPESPTK</sequence>
<keyword evidence="3" id="KW-0805">Transcription regulation</keyword>
<dbReference type="Proteomes" id="UP000192521">
    <property type="component" value="Unassembled WGS sequence"/>
</dbReference>
<dbReference type="FunFam" id="1.10.10.10:FF:000005">
    <property type="entry name" value="Two-component system response regulator"/>
    <property type="match status" value="1"/>
</dbReference>
<proteinExistence type="predicted"/>
<dbReference type="InterPro" id="IPR001867">
    <property type="entry name" value="OmpR/PhoB-type_DNA-bd"/>
</dbReference>
<keyword evidence="12" id="KW-1185">Reference proteome</keyword>
<dbReference type="Gene3D" id="3.40.50.2300">
    <property type="match status" value="1"/>
</dbReference>
<dbReference type="NCBIfam" id="TIGR01387">
    <property type="entry name" value="cztR_silR_copR"/>
    <property type="match status" value="1"/>
</dbReference>
<evidence type="ECO:0000256" key="2">
    <source>
        <dbReference type="ARBA" id="ARBA00023012"/>
    </source>
</evidence>
<reference evidence="10" key="2">
    <citation type="journal article" date="2018" name="Genome Biol.">
        <title>SKESA: strategic k-mer extension for scrupulous assemblies.</title>
        <authorList>
            <person name="Souvorov A."/>
            <person name="Agarwala R."/>
            <person name="Lipman D.J."/>
        </authorList>
    </citation>
    <scope>NUCLEOTIDE SEQUENCE</scope>
    <source>
        <strain evidence="10">CAVp300</strain>
    </source>
</reference>
<evidence type="ECO:0000313" key="13">
    <source>
        <dbReference type="Proteomes" id="UP000867740"/>
    </source>
</evidence>
<evidence type="ECO:0000259" key="8">
    <source>
        <dbReference type="PROSITE" id="PS50110"/>
    </source>
</evidence>
<dbReference type="OrthoDB" id="9802426at2"/>
<keyword evidence="5" id="KW-0804">Transcription</keyword>
<dbReference type="CDD" id="cd19935">
    <property type="entry name" value="REC_OmpR_CusR-like"/>
    <property type="match status" value="1"/>
</dbReference>
<dbReference type="SMART" id="SM00448">
    <property type="entry name" value="REC"/>
    <property type="match status" value="1"/>
</dbReference>